<feature type="transmembrane region" description="Helical" evidence="3">
    <location>
        <begin position="182"/>
        <end position="201"/>
    </location>
</feature>
<evidence type="ECO:0000256" key="1">
    <source>
        <dbReference type="SAM" id="Coils"/>
    </source>
</evidence>
<evidence type="ECO:0000256" key="2">
    <source>
        <dbReference type="SAM" id="MobiDB-lite"/>
    </source>
</evidence>
<accession>A0A0G4HYP8</accession>
<keyword evidence="3" id="KW-0472">Membrane</keyword>
<sequence length="204" mass="23478">MATNAAAPGDVPAMEKRLNSLRMAEKESRLREEAAREKSDRVEKRLSQEAERFNREMQKAADEKSNWKLLEEEYQQQIKLLMESRGMIEDQKMNADRKADKNFKAAQEFKQTITKLETEKKSLEDVKKTLSRQSSKFQSSLDEEKKTTRSLQAVVADLHQKLASSEATVQEQTKALDWRNKGLGAMAFCLLCTLFVLLFLLQSK</sequence>
<keyword evidence="3" id="KW-1133">Transmembrane helix</keyword>
<keyword evidence="3" id="KW-0812">Transmembrane</keyword>
<feature type="coiled-coil region" evidence="1">
    <location>
        <begin position="106"/>
        <end position="133"/>
    </location>
</feature>
<reference evidence="4" key="1">
    <citation type="submission" date="2014-11" db="EMBL/GenBank/DDBJ databases">
        <authorList>
            <person name="Otto D Thomas"/>
            <person name="Naeem Raeece"/>
        </authorList>
    </citation>
    <scope>NUCLEOTIDE SEQUENCE</scope>
</reference>
<proteinExistence type="predicted"/>
<organism evidence="4">
    <name type="scientific">Chromera velia CCMP2878</name>
    <dbReference type="NCBI Taxonomy" id="1169474"/>
    <lineage>
        <taxon>Eukaryota</taxon>
        <taxon>Sar</taxon>
        <taxon>Alveolata</taxon>
        <taxon>Colpodellida</taxon>
        <taxon>Chromeraceae</taxon>
        <taxon>Chromera</taxon>
    </lineage>
</organism>
<evidence type="ECO:0000256" key="3">
    <source>
        <dbReference type="SAM" id="Phobius"/>
    </source>
</evidence>
<dbReference type="EMBL" id="CDMZ01004409">
    <property type="protein sequence ID" value="CEM49660.1"/>
    <property type="molecule type" value="Genomic_DNA"/>
</dbReference>
<name>A0A0G4HYP8_9ALVE</name>
<keyword evidence="1" id="KW-0175">Coiled coil</keyword>
<protein>
    <submittedName>
        <fullName evidence="4">Uncharacterized protein</fullName>
    </submittedName>
</protein>
<gene>
    <name evidence="4" type="ORF">Cvel_33658</name>
</gene>
<evidence type="ECO:0000313" key="4">
    <source>
        <dbReference type="EMBL" id="CEM49660.1"/>
    </source>
</evidence>
<feature type="region of interest" description="Disordered" evidence="2">
    <location>
        <begin position="23"/>
        <end position="46"/>
    </location>
</feature>
<dbReference type="VEuPathDB" id="CryptoDB:Cvel_33658"/>
<dbReference type="AlphaFoldDB" id="A0A0G4HYP8"/>